<dbReference type="PROSITE" id="PS51733">
    <property type="entry name" value="BPL_LPL_CATALYTIC"/>
    <property type="match status" value="1"/>
</dbReference>
<evidence type="ECO:0000256" key="5">
    <source>
        <dbReference type="ARBA" id="ARBA00023015"/>
    </source>
</evidence>
<feature type="DNA-binding region" description="H-T-H motif" evidence="10">
    <location>
        <begin position="22"/>
        <end position="41"/>
    </location>
</feature>
<keyword evidence="7 10" id="KW-0804">Transcription</keyword>
<dbReference type="GO" id="GO:0004077">
    <property type="term" value="F:biotin--[biotin carboxyl-carrier protein] ligase activity"/>
    <property type="evidence" value="ECO:0007669"/>
    <property type="project" value="UniProtKB-UniRule"/>
</dbReference>
<dbReference type="GO" id="GO:0005737">
    <property type="term" value="C:cytoplasm"/>
    <property type="evidence" value="ECO:0007669"/>
    <property type="project" value="TreeGrafter"/>
</dbReference>
<organism evidence="12 13">
    <name type="scientific">Lonsdalea britannica</name>
    <dbReference type="NCBI Taxonomy" id="1082704"/>
    <lineage>
        <taxon>Bacteria</taxon>
        <taxon>Pseudomonadati</taxon>
        <taxon>Pseudomonadota</taxon>
        <taxon>Gammaproteobacteria</taxon>
        <taxon>Enterobacterales</taxon>
        <taxon>Pectobacteriaceae</taxon>
        <taxon>Lonsdalea</taxon>
    </lineage>
</organism>
<keyword evidence="13" id="KW-1185">Reference proteome</keyword>
<dbReference type="GO" id="GO:0005524">
    <property type="term" value="F:ATP binding"/>
    <property type="evidence" value="ECO:0007669"/>
    <property type="project" value="UniProtKB-UniRule"/>
</dbReference>
<evidence type="ECO:0000259" key="11">
    <source>
        <dbReference type="PROSITE" id="PS51733"/>
    </source>
</evidence>
<feature type="domain" description="BPL/LPL catalytic" evidence="11">
    <location>
        <begin position="66"/>
        <end position="254"/>
    </location>
</feature>
<keyword evidence="6 10" id="KW-0238">DNA-binding</keyword>
<proteinExistence type="inferred from homology"/>
<keyword evidence="5 10" id="KW-0805">Transcription regulation</keyword>
<sequence length="328" mass="36045">MRDNTVPLKLISILADGEFYSGEVLGERLGMSRSAINKHIHTIREWGLDVYTVTGKGYALPAPIELLDAEKIRALTNGGNIDVLPVIDSTNQYLLDRLDIVSSGDVCISEYQQAGRGRRGRRWFSPFGANLYLSLYWRLEQGPAAAIGVSLVIGIIMAEVLHSLGADGVRVKWPNDLYLNDRKLAGILVELNGRTGDAAHLVIGAGINLSMREPGAEMINQGWINLQEAGVAVDRNTLAARLITELRAALVSFEQHGLAPFIPRWKSLDNFYNRPVKLLMGDREIVGVDKGIDNQGALLLEQNGVLIPYIGGRFRCEAYQKNKGMGIP</sequence>
<dbReference type="InterPro" id="IPR004409">
    <property type="entry name" value="Biotin_operon_repress_HTH"/>
</dbReference>
<dbReference type="EC" id="6.3.4.15" evidence="10"/>
<dbReference type="NCBIfam" id="TIGR00121">
    <property type="entry name" value="birA_ligase"/>
    <property type="match status" value="1"/>
</dbReference>
<dbReference type="Gene3D" id="1.10.10.10">
    <property type="entry name" value="Winged helix-like DNA-binding domain superfamily/Winged helix DNA-binding domain"/>
    <property type="match status" value="1"/>
</dbReference>
<dbReference type="KEGG" id="lbq:CKQ53_06130"/>
<feature type="binding site" evidence="10">
    <location>
        <begin position="116"/>
        <end position="118"/>
    </location>
    <ligand>
        <name>biotin</name>
        <dbReference type="ChEBI" id="CHEBI:57586"/>
    </ligand>
</feature>
<dbReference type="InterPro" id="IPR004143">
    <property type="entry name" value="BPL_LPL_catalytic"/>
</dbReference>
<dbReference type="SUPFAM" id="SSF50037">
    <property type="entry name" value="C-terminal domain of transcriptional repressors"/>
    <property type="match status" value="1"/>
</dbReference>
<dbReference type="Pfam" id="PF08279">
    <property type="entry name" value="HTH_11"/>
    <property type="match status" value="1"/>
</dbReference>
<dbReference type="InterPro" id="IPR036388">
    <property type="entry name" value="WH-like_DNA-bd_sf"/>
</dbReference>
<evidence type="ECO:0000256" key="6">
    <source>
        <dbReference type="ARBA" id="ARBA00023125"/>
    </source>
</evidence>
<dbReference type="NCBIfam" id="NF008849">
    <property type="entry name" value="PRK11886.1-4"/>
    <property type="match status" value="1"/>
</dbReference>
<dbReference type="InterPro" id="IPR036390">
    <property type="entry name" value="WH_DNA-bd_sf"/>
</dbReference>
<dbReference type="PANTHER" id="PTHR12835">
    <property type="entry name" value="BIOTIN PROTEIN LIGASE"/>
    <property type="match status" value="1"/>
</dbReference>
<gene>
    <name evidence="10" type="primary">birA</name>
    <name evidence="12" type="ORF">CKQ53_06130</name>
</gene>
<dbReference type="SUPFAM" id="SSF46785">
    <property type="entry name" value="Winged helix' DNA-binding domain"/>
    <property type="match status" value="1"/>
</dbReference>
<dbReference type="RefSeq" id="WP_118894783.1">
    <property type="nucleotide sequence ID" value="NZ_CP023009.1"/>
</dbReference>
<dbReference type="PANTHER" id="PTHR12835:SF5">
    <property type="entry name" value="BIOTIN--PROTEIN LIGASE"/>
    <property type="match status" value="1"/>
</dbReference>
<evidence type="ECO:0000256" key="7">
    <source>
        <dbReference type="ARBA" id="ARBA00023163"/>
    </source>
</evidence>
<evidence type="ECO:0000256" key="8">
    <source>
        <dbReference type="ARBA" id="ARBA00023267"/>
    </source>
</evidence>
<dbReference type="GO" id="GO:0006355">
    <property type="term" value="P:regulation of DNA-templated transcription"/>
    <property type="evidence" value="ECO:0007669"/>
    <property type="project" value="UniProtKB-UniRule"/>
</dbReference>
<keyword evidence="4 10" id="KW-0067">ATP-binding</keyword>
<feature type="binding site" evidence="10">
    <location>
        <begin position="89"/>
        <end position="91"/>
    </location>
    <ligand>
        <name>biotin</name>
        <dbReference type="ChEBI" id="CHEBI:57586"/>
    </ligand>
</feature>
<evidence type="ECO:0000256" key="3">
    <source>
        <dbReference type="ARBA" id="ARBA00022741"/>
    </source>
</evidence>
<dbReference type="SUPFAM" id="SSF55681">
    <property type="entry name" value="Class II aaRS and biotin synthetases"/>
    <property type="match status" value="1"/>
</dbReference>
<dbReference type="InterPro" id="IPR013196">
    <property type="entry name" value="HTH_11"/>
</dbReference>
<keyword evidence="1 10" id="KW-0678">Repressor</keyword>
<evidence type="ECO:0000256" key="2">
    <source>
        <dbReference type="ARBA" id="ARBA00022598"/>
    </source>
</evidence>
<dbReference type="FunFam" id="1.10.10.10:FF:000356">
    <property type="entry name" value="Bifunctional ligase/repressor BirA"/>
    <property type="match status" value="1"/>
</dbReference>
<evidence type="ECO:0000313" key="13">
    <source>
        <dbReference type="Proteomes" id="UP000263881"/>
    </source>
</evidence>
<dbReference type="Gene3D" id="3.30.930.10">
    <property type="entry name" value="Bira Bifunctional Protein, Domain 2"/>
    <property type="match status" value="1"/>
</dbReference>
<dbReference type="NCBIfam" id="TIGR00122">
    <property type="entry name" value="birA_repr_reg"/>
    <property type="match status" value="1"/>
</dbReference>
<dbReference type="Gene3D" id="2.30.30.100">
    <property type="match status" value="1"/>
</dbReference>
<keyword evidence="8 10" id="KW-0092">Biotin</keyword>
<dbReference type="FunFam" id="3.30.930.10:FF:000050">
    <property type="entry name" value="Bifunctional ligase/repressor BirA"/>
    <property type="match status" value="1"/>
</dbReference>
<feature type="binding site" evidence="10">
    <location>
        <position position="183"/>
    </location>
    <ligand>
        <name>biotin</name>
        <dbReference type="ChEBI" id="CHEBI:57586"/>
    </ligand>
</feature>
<dbReference type="InterPro" id="IPR008988">
    <property type="entry name" value="Transcriptional_repressor_C"/>
</dbReference>
<dbReference type="NCBIfam" id="NF008847">
    <property type="entry name" value="PRK11886.1-2"/>
    <property type="match status" value="1"/>
</dbReference>
<dbReference type="InterPro" id="IPR045864">
    <property type="entry name" value="aa-tRNA-synth_II/BPL/LPL"/>
</dbReference>
<feature type="binding site" evidence="10">
    <location>
        <position position="112"/>
    </location>
    <ligand>
        <name>biotin</name>
        <dbReference type="ChEBI" id="CHEBI:57586"/>
    </ligand>
</feature>
<comment type="similarity">
    <text evidence="10">Belongs to the biotin--protein ligase family.</text>
</comment>
<accession>A0AAD0SEV4</accession>
<dbReference type="InterPro" id="IPR003142">
    <property type="entry name" value="BPL_C"/>
</dbReference>
<dbReference type="InterPro" id="IPR004408">
    <property type="entry name" value="Biotin_CoA_COase_ligase"/>
</dbReference>
<evidence type="ECO:0000256" key="10">
    <source>
        <dbReference type="HAMAP-Rule" id="MF_00978"/>
    </source>
</evidence>
<evidence type="ECO:0000256" key="1">
    <source>
        <dbReference type="ARBA" id="ARBA00022491"/>
    </source>
</evidence>
<reference evidence="12 13" key="1">
    <citation type="submission" date="2017-08" db="EMBL/GenBank/DDBJ databases">
        <title>Comparative genomics of bacteria isolated from necrotic lesions of AOD affected trees.</title>
        <authorList>
            <person name="Doonan J."/>
            <person name="Denman S."/>
            <person name="McDonald J.E."/>
        </authorList>
    </citation>
    <scope>NUCLEOTIDE SEQUENCE [LARGE SCALE GENOMIC DNA]</scope>
    <source>
        <strain evidence="12 13">477</strain>
    </source>
</reference>
<dbReference type="AlphaFoldDB" id="A0AAD0SEV4"/>
<dbReference type="EMBL" id="CP023009">
    <property type="protein sequence ID" value="AXW86612.1"/>
    <property type="molecule type" value="Genomic_DNA"/>
</dbReference>
<protein>
    <recommendedName>
        <fullName evidence="10">Bifunctional ligase/repressor BirA</fullName>
    </recommendedName>
    <alternativeName>
        <fullName evidence="10">Biotin operon repressor</fullName>
    </alternativeName>
    <alternativeName>
        <fullName evidence="10">Biotin--[acetyl-CoA-carboxylase] ligase</fullName>
        <ecNumber evidence="10">6.3.4.15</ecNumber>
    </alternativeName>
    <alternativeName>
        <fullName evidence="10">Biotin--protein ligase</fullName>
    </alternativeName>
    <alternativeName>
        <fullName evidence="10">Biotin-[acetyl-CoA carboxylase] synthetase</fullName>
    </alternativeName>
</protein>
<keyword evidence="2 10" id="KW-0436">Ligase</keyword>
<dbReference type="Pfam" id="PF03099">
    <property type="entry name" value="BPL_LplA_LipB"/>
    <property type="match status" value="1"/>
</dbReference>
<keyword evidence="3 10" id="KW-0547">Nucleotide-binding</keyword>
<dbReference type="Proteomes" id="UP000263881">
    <property type="component" value="Chromosome"/>
</dbReference>
<dbReference type="InterPro" id="IPR030855">
    <property type="entry name" value="Bifunct_BirA"/>
</dbReference>
<name>A0AAD0SEV4_9GAMM</name>
<dbReference type="HAMAP" id="MF_00978">
    <property type="entry name" value="Bifunct_BirA"/>
    <property type="match status" value="1"/>
</dbReference>
<comment type="function">
    <text evidence="10">Acts both as a biotin--[acetyl-CoA-carboxylase] ligase and a biotin-operon repressor. In the presence of ATP, BirA activates biotin to form the BirA-biotinyl-5'-adenylate (BirA-bio-5'-AMP or holoBirA) complex. HoloBirA can either transfer the biotinyl moiety to the biotin carboxyl carrier protein (BCCP) subunit of acetyl-CoA carboxylase, or bind to the biotin operator site and inhibit transcription of the operon.</text>
</comment>
<evidence type="ECO:0000256" key="4">
    <source>
        <dbReference type="ARBA" id="ARBA00022840"/>
    </source>
</evidence>
<evidence type="ECO:0000256" key="9">
    <source>
        <dbReference type="ARBA" id="ARBA00047846"/>
    </source>
</evidence>
<comment type="catalytic activity">
    <reaction evidence="9 10">
        <text>biotin + L-lysyl-[protein] + ATP = N(6)-biotinyl-L-lysyl-[protein] + AMP + diphosphate + H(+)</text>
        <dbReference type="Rhea" id="RHEA:11756"/>
        <dbReference type="Rhea" id="RHEA-COMP:9752"/>
        <dbReference type="Rhea" id="RHEA-COMP:10505"/>
        <dbReference type="ChEBI" id="CHEBI:15378"/>
        <dbReference type="ChEBI" id="CHEBI:29969"/>
        <dbReference type="ChEBI" id="CHEBI:30616"/>
        <dbReference type="ChEBI" id="CHEBI:33019"/>
        <dbReference type="ChEBI" id="CHEBI:57586"/>
        <dbReference type="ChEBI" id="CHEBI:83144"/>
        <dbReference type="ChEBI" id="CHEBI:456215"/>
        <dbReference type="EC" id="6.3.4.15"/>
    </reaction>
</comment>
<dbReference type="CDD" id="cd16442">
    <property type="entry name" value="BPL"/>
    <property type="match status" value="1"/>
</dbReference>
<dbReference type="GO" id="GO:0003677">
    <property type="term" value="F:DNA binding"/>
    <property type="evidence" value="ECO:0007669"/>
    <property type="project" value="UniProtKB-UniRule"/>
</dbReference>
<evidence type="ECO:0000313" key="12">
    <source>
        <dbReference type="EMBL" id="AXW86612.1"/>
    </source>
</evidence>
<dbReference type="Pfam" id="PF02237">
    <property type="entry name" value="BPL_C"/>
    <property type="match status" value="1"/>
</dbReference>